<comment type="subunit">
    <text evidence="5">Homodimer.</text>
</comment>
<comment type="catalytic activity">
    <reaction evidence="19">
        <text>(6R)-5,10-methenyltetrahydrofolate + H2O = (6R)-10-formyltetrahydrofolate + H(+)</text>
        <dbReference type="Rhea" id="RHEA:23700"/>
        <dbReference type="ChEBI" id="CHEBI:15377"/>
        <dbReference type="ChEBI" id="CHEBI:15378"/>
        <dbReference type="ChEBI" id="CHEBI:57455"/>
        <dbReference type="ChEBI" id="CHEBI:195366"/>
        <dbReference type="EC" id="3.5.4.9"/>
    </reaction>
</comment>
<evidence type="ECO:0000256" key="1">
    <source>
        <dbReference type="ARBA" id="ARBA00004496"/>
    </source>
</evidence>
<dbReference type="SUPFAM" id="SSF53223">
    <property type="entry name" value="Aminoacid dehydrogenase-like, N-terminal domain"/>
    <property type="match status" value="1"/>
</dbReference>
<evidence type="ECO:0000256" key="6">
    <source>
        <dbReference type="ARBA" id="ARBA00012295"/>
    </source>
</evidence>
<dbReference type="InterPro" id="IPR020628">
    <property type="entry name" value="Formate_THF_ligase_CS"/>
</dbReference>
<keyword evidence="12" id="KW-0436">Ligase</keyword>
<dbReference type="Gene3D" id="1.10.8.770">
    <property type="match status" value="1"/>
</dbReference>
<dbReference type="PROSITE" id="PS00767">
    <property type="entry name" value="THF_DHG_CYH_2"/>
    <property type="match status" value="1"/>
</dbReference>
<dbReference type="PROSITE" id="PS00722">
    <property type="entry name" value="FTHFS_2"/>
    <property type="match status" value="1"/>
</dbReference>
<dbReference type="EC" id="6.3.4.3" evidence="6"/>
<reference evidence="24" key="2">
    <citation type="submission" date="2025-09" db="UniProtKB">
        <authorList>
            <consortium name="Ensembl"/>
        </authorList>
    </citation>
    <scope>IDENTIFICATION</scope>
</reference>
<dbReference type="Proteomes" id="UP000694567">
    <property type="component" value="Unplaced"/>
</dbReference>
<dbReference type="GO" id="GO:0006164">
    <property type="term" value="P:purine nucleotide biosynthetic process"/>
    <property type="evidence" value="ECO:0007669"/>
    <property type="project" value="UniProtKB-ARBA"/>
</dbReference>
<dbReference type="Pfam" id="PF00763">
    <property type="entry name" value="THF_DHG_CYH"/>
    <property type="match status" value="1"/>
</dbReference>
<dbReference type="GO" id="GO:0005524">
    <property type="term" value="F:ATP binding"/>
    <property type="evidence" value="ECO:0007669"/>
    <property type="project" value="UniProtKB-KW"/>
</dbReference>
<keyword evidence="11" id="KW-0554">One-carbon metabolism</keyword>
<dbReference type="SUPFAM" id="SSF51735">
    <property type="entry name" value="NAD(P)-binding Rossmann-fold domains"/>
    <property type="match status" value="1"/>
</dbReference>
<dbReference type="AlphaFoldDB" id="A0A8C0F5V1"/>
<organism evidence="24 25">
    <name type="scientific">Bubo bubo</name>
    <name type="common">Eurasian eagle-owl</name>
    <name type="synonym">Strix bubo</name>
    <dbReference type="NCBI Taxonomy" id="30461"/>
    <lineage>
        <taxon>Eukaryota</taxon>
        <taxon>Metazoa</taxon>
        <taxon>Chordata</taxon>
        <taxon>Craniata</taxon>
        <taxon>Vertebrata</taxon>
        <taxon>Euteleostomi</taxon>
        <taxon>Archelosauria</taxon>
        <taxon>Archosauria</taxon>
        <taxon>Dinosauria</taxon>
        <taxon>Saurischia</taxon>
        <taxon>Theropoda</taxon>
        <taxon>Coelurosauria</taxon>
        <taxon>Aves</taxon>
        <taxon>Neognathae</taxon>
        <taxon>Neoaves</taxon>
        <taxon>Telluraves</taxon>
        <taxon>Strigiformes</taxon>
        <taxon>Strigidae</taxon>
        <taxon>Bubo</taxon>
    </lineage>
</organism>
<dbReference type="CDD" id="cd00477">
    <property type="entry name" value="FTHFS"/>
    <property type="match status" value="1"/>
</dbReference>
<evidence type="ECO:0000256" key="12">
    <source>
        <dbReference type="ARBA" id="ARBA00022598"/>
    </source>
</evidence>
<evidence type="ECO:0000313" key="25">
    <source>
        <dbReference type="Proteomes" id="UP000694567"/>
    </source>
</evidence>
<evidence type="ECO:0000256" key="10">
    <source>
        <dbReference type="ARBA" id="ARBA00022490"/>
    </source>
</evidence>
<keyword evidence="14" id="KW-0378">Hydrolase</keyword>
<dbReference type="PANTHER" id="PTHR48099:SF1">
    <property type="entry name" value="C-1-TETRAHYDROFOLATE SYNTHASE, CYTOPLASMIC"/>
    <property type="match status" value="1"/>
</dbReference>
<keyword evidence="13" id="KW-0547">Nucleotide-binding</keyword>
<comment type="similarity">
    <text evidence="3">In the N-terminal section; belongs to the tetrahydrofolate dehydrogenase/cyclohydrolase family.</text>
</comment>
<evidence type="ECO:0000256" key="20">
    <source>
        <dbReference type="ARBA" id="ARBA00049033"/>
    </source>
</evidence>
<evidence type="ECO:0000256" key="7">
    <source>
        <dbReference type="ARBA" id="ARBA00012776"/>
    </source>
</evidence>
<keyword evidence="17" id="KW-0560">Oxidoreductase</keyword>
<evidence type="ECO:0000256" key="2">
    <source>
        <dbReference type="ARBA" id="ARBA00004777"/>
    </source>
</evidence>
<dbReference type="Gene3D" id="3.40.50.720">
    <property type="entry name" value="NAD(P)-binding Rossmann-like Domain"/>
    <property type="match status" value="1"/>
</dbReference>
<evidence type="ECO:0000256" key="9">
    <source>
        <dbReference type="ARBA" id="ARBA00017592"/>
    </source>
</evidence>
<dbReference type="Gene3D" id="3.40.50.300">
    <property type="entry name" value="P-loop containing nucleotide triphosphate hydrolases"/>
    <property type="match status" value="2"/>
</dbReference>
<sequence length="898" mass="96966">KFPCQILQVRERLKKQVVEMKEKFPGFRPGLAILQVGNRDDSNLYINMKLKAAAEVMPKLLVLKCIASLNGDPAVHGFIVQLPLDTDKPINTEKITNAVAPEKDVDGLSSINAGKLSRGDLGDCFIPCTPKGCMELIRQTGIQVAGKRAVVVGRSKIVGAPMHDLLLWNHATVTTCHSKTSTLAEEVGKADILVVAAGKAEMVKGEWIKPGAIVIDCGINHVPDSTKASGKRVVGDVAYSTAKEKASYITPVPGGVGPMTVAMLMQSTVESAQRFLEKFQPGKWNIQYNQLTLKMPVPSDIEISQSCIPKPIDQVAREVGLLPDEVELYGQTKAKVHLSALKRLKNQPDGKYIVVTGITPTPLGEGKSTTTVGLVQALGAHLHQNVFACVRQPSQGPTFGIKGMSCSVFNLHLTGDIHAITAANNLVAAAVDARIFHELTQTDQALYNRLVPSVSGVRKFSDIQIRRLQKLGINKTDPTALTKEEVNLFVRLDIDPGTITWQRVLDTNDRFLRKITIGQSPTEKGFSRMAQFDITVSSEIMAVLALSDGLDDMKKRLGRMVVASSKRGEPVTTDDLGVTGALAVLMRDAVKPNLMQTLEGTPVFVHAGPFANIAHGNSSVLADKIALKLVGKEGFVVTEAGFGADIGMEKFFNIKCRYSGLRPHVVVLVATVRALKMHGGGPAVTAGVPLPKEYMEENLQLLERGCSNLNKQIQNARMFGVPVVVAVNAFKTDTKAELALVVQLAKEAGAFDAVECTHWAEGGKGAVALAQAVQRASQAPSNFRFLYNVELPVIDKIRLIAQQIYGASDIELLPEAQEKVTLYTKQGFGNLPICMAKTHLSLSHDPEQKGAPTGFILPIRDIRASVGAGFLYPLVGTVPCISSNNSFHYALEFLVSVL</sequence>
<dbReference type="EC" id="3.5.4.9" evidence="7"/>
<evidence type="ECO:0000256" key="4">
    <source>
        <dbReference type="ARBA" id="ARBA00006985"/>
    </source>
</evidence>
<dbReference type="GO" id="GO:0009257">
    <property type="term" value="P:10-formyltetrahydrofolate biosynthetic process"/>
    <property type="evidence" value="ECO:0007669"/>
    <property type="project" value="UniProtKB-ARBA"/>
</dbReference>
<dbReference type="GO" id="GO:0006555">
    <property type="term" value="P:methionine metabolic process"/>
    <property type="evidence" value="ECO:0007669"/>
    <property type="project" value="UniProtKB-ARBA"/>
</dbReference>
<dbReference type="FunFam" id="3.40.50.300:FF:000245">
    <property type="entry name" value="C-1-tetrahydrofolate synthase, cytoplasmic"/>
    <property type="match status" value="1"/>
</dbReference>
<dbReference type="FunFam" id="3.10.410.10:FF:000001">
    <property type="entry name" value="Putative formate--tetrahydrofolate ligase"/>
    <property type="match status" value="1"/>
</dbReference>
<dbReference type="GO" id="GO:0046655">
    <property type="term" value="P:folic acid metabolic process"/>
    <property type="evidence" value="ECO:0007669"/>
    <property type="project" value="UniProtKB-ARBA"/>
</dbReference>
<dbReference type="HAMAP" id="MF_01543">
    <property type="entry name" value="FTHFS"/>
    <property type="match status" value="1"/>
</dbReference>
<dbReference type="InterPro" id="IPR036291">
    <property type="entry name" value="NAD(P)-bd_dom_sf"/>
</dbReference>
<evidence type="ECO:0000256" key="17">
    <source>
        <dbReference type="ARBA" id="ARBA00023002"/>
    </source>
</evidence>
<comment type="function">
    <text evidence="21">Trifunctional enzyme that catalyzes the interconversion of three forms of one-carbon-substituted tetrahydrofolate: (6R)-5,10-methylene-5,6,7,8-tetrahydrofolate, 5,10-methenyltetrahydrofolate and (6S)-10-formyltetrahydrofolate. These derivatives of tetrahydrofolate are differentially required in nucleotide and amino acid biosynthesis, (6S)-10-formyltetrahydrofolate being required for purine biosynthesis while (6R)-5,10-methylene-5,6,7,8-tetrahydrofolate is used for serine and methionine biosynthesis for instance.</text>
</comment>
<dbReference type="Gene3D" id="3.10.410.10">
    <property type="entry name" value="Formyltetrahydrofolate synthetase, domain 3"/>
    <property type="match status" value="1"/>
</dbReference>
<dbReference type="PANTHER" id="PTHR48099">
    <property type="entry name" value="C-1-TETRAHYDROFOLATE SYNTHASE, CYTOPLASMIC-RELATED"/>
    <property type="match status" value="1"/>
</dbReference>
<evidence type="ECO:0000256" key="11">
    <source>
        <dbReference type="ARBA" id="ARBA00022563"/>
    </source>
</evidence>
<dbReference type="InterPro" id="IPR000672">
    <property type="entry name" value="THF_DH/CycHdrlase"/>
</dbReference>
<feature type="domain" description="Tetrahydrofolate dehydrogenase/cyclohydrolase NAD(P)-binding" evidence="23">
    <location>
        <begin position="127"/>
        <end position="274"/>
    </location>
</feature>
<dbReference type="PRINTS" id="PR00085">
    <property type="entry name" value="THFDHDRGNASE"/>
</dbReference>
<dbReference type="InterPro" id="IPR020631">
    <property type="entry name" value="THF_DH/CycHdrlase_NAD-bd_dom"/>
</dbReference>
<dbReference type="Ensembl" id="ENSBOBT00000014765.1">
    <property type="protein sequence ID" value="ENSBOBP00000014429.1"/>
    <property type="gene ID" value="ENSBOBG00000004412.1"/>
</dbReference>
<dbReference type="FunFam" id="3.40.50.720:FF:000006">
    <property type="entry name" value="Bifunctional protein FolD"/>
    <property type="match status" value="1"/>
</dbReference>
<dbReference type="Pfam" id="PF01268">
    <property type="entry name" value="FTHFS"/>
    <property type="match status" value="1"/>
</dbReference>
<keyword evidence="25" id="KW-1185">Reference proteome</keyword>
<dbReference type="GO" id="GO:0004329">
    <property type="term" value="F:formate-tetrahydrofolate ligase activity"/>
    <property type="evidence" value="ECO:0007669"/>
    <property type="project" value="UniProtKB-EC"/>
</dbReference>
<dbReference type="CDD" id="cd01080">
    <property type="entry name" value="NAD_bind_m-THF_DH_Cyclohyd"/>
    <property type="match status" value="1"/>
</dbReference>
<dbReference type="InterPro" id="IPR000559">
    <property type="entry name" value="Formate_THF_ligase"/>
</dbReference>
<feature type="domain" description="Tetrahydrofolate dehydrogenase/cyclohydrolase catalytic" evidence="22">
    <location>
        <begin position="8"/>
        <end position="106"/>
    </location>
</feature>
<dbReference type="Gene3D" id="3.40.50.10860">
    <property type="entry name" value="Leucine Dehydrogenase, chain A, domain 1"/>
    <property type="match status" value="1"/>
</dbReference>
<dbReference type="GO" id="GO:0004488">
    <property type="term" value="F:methylenetetrahydrofolate dehydrogenase (NADP+) activity"/>
    <property type="evidence" value="ECO:0007669"/>
    <property type="project" value="UniProtKB-EC"/>
</dbReference>
<keyword evidence="15" id="KW-0067">ATP-binding</keyword>
<dbReference type="FunFam" id="3.40.50.10860:FF:000005">
    <property type="entry name" value="C-1-tetrahydrofolate synthase, cytoplasmic, putative"/>
    <property type="match status" value="1"/>
</dbReference>
<evidence type="ECO:0000256" key="14">
    <source>
        <dbReference type="ARBA" id="ARBA00022801"/>
    </source>
</evidence>
<dbReference type="GO" id="GO:0004477">
    <property type="term" value="F:methenyltetrahydrofolate cyclohydrolase activity"/>
    <property type="evidence" value="ECO:0007669"/>
    <property type="project" value="UniProtKB-EC"/>
</dbReference>
<comment type="catalytic activity">
    <reaction evidence="20">
        <text>(6S)-5,6,7,8-tetrahydrofolate + formate + ATP = (6R)-10-formyltetrahydrofolate + ADP + phosphate</text>
        <dbReference type="Rhea" id="RHEA:20221"/>
        <dbReference type="ChEBI" id="CHEBI:15740"/>
        <dbReference type="ChEBI" id="CHEBI:30616"/>
        <dbReference type="ChEBI" id="CHEBI:43474"/>
        <dbReference type="ChEBI" id="CHEBI:57453"/>
        <dbReference type="ChEBI" id="CHEBI:195366"/>
        <dbReference type="ChEBI" id="CHEBI:456216"/>
        <dbReference type="EC" id="6.3.4.3"/>
    </reaction>
</comment>
<proteinExistence type="inferred from homology"/>
<evidence type="ECO:0000259" key="23">
    <source>
        <dbReference type="Pfam" id="PF02882"/>
    </source>
</evidence>
<dbReference type="FunFam" id="1.10.8.770:FF:000001">
    <property type="entry name" value="Methylenetetrahydrofolate dehydrogenase (NADP+ dependent) 1 like"/>
    <property type="match status" value="1"/>
</dbReference>
<keyword evidence="18" id="KW-0511">Multifunctional enzyme</keyword>
<evidence type="ECO:0000259" key="22">
    <source>
        <dbReference type="Pfam" id="PF00763"/>
    </source>
</evidence>
<reference evidence="24" key="1">
    <citation type="submission" date="2025-08" db="UniProtKB">
        <authorList>
            <consortium name="Ensembl"/>
        </authorList>
    </citation>
    <scope>IDENTIFICATION</scope>
</reference>
<dbReference type="InterPro" id="IPR046346">
    <property type="entry name" value="Aminoacid_DH-like_N_sf"/>
</dbReference>
<dbReference type="InterPro" id="IPR020630">
    <property type="entry name" value="THF_DH/CycHdrlase_cat_dom"/>
</dbReference>
<evidence type="ECO:0000256" key="21">
    <source>
        <dbReference type="ARBA" id="ARBA00059708"/>
    </source>
</evidence>
<evidence type="ECO:0000256" key="18">
    <source>
        <dbReference type="ARBA" id="ARBA00023268"/>
    </source>
</evidence>
<keyword evidence="16" id="KW-0521">NADP</keyword>
<accession>A0A8C0F5V1</accession>
<comment type="similarity">
    <text evidence="4">In the C-terminal section; belongs to the formate--tetrahydrofolate ligase family.</text>
</comment>
<evidence type="ECO:0000256" key="16">
    <source>
        <dbReference type="ARBA" id="ARBA00022857"/>
    </source>
</evidence>
<dbReference type="InterPro" id="IPR027417">
    <property type="entry name" value="P-loop_NTPase"/>
</dbReference>
<name>A0A8C0F5V1_BUBBB</name>
<dbReference type="FunFam" id="3.40.50.300:FF:001123">
    <property type="entry name" value="C-1-tetrahydrofolate synthase, cytoplasmic isoform X2"/>
    <property type="match status" value="1"/>
</dbReference>
<dbReference type="UniPathway" id="UPA00193"/>
<evidence type="ECO:0000313" key="24">
    <source>
        <dbReference type="Ensembl" id="ENSBOBP00000014429.1"/>
    </source>
</evidence>
<dbReference type="SUPFAM" id="SSF52540">
    <property type="entry name" value="P-loop containing nucleoside triphosphate hydrolases"/>
    <property type="match status" value="1"/>
</dbReference>
<evidence type="ECO:0000256" key="19">
    <source>
        <dbReference type="ARBA" id="ARBA00036357"/>
    </source>
</evidence>
<dbReference type="HAMAP" id="MF_01576">
    <property type="entry name" value="THF_DHG_CYH"/>
    <property type="match status" value="1"/>
</dbReference>
<comment type="pathway">
    <text evidence="2">One-carbon metabolism; tetrahydrofolate interconversion.</text>
</comment>
<evidence type="ECO:0000256" key="15">
    <source>
        <dbReference type="ARBA" id="ARBA00022840"/>
    </source>
</evidence>
<dbReference type="GO" id="GO:0035999">
    <property type="term" value="P:tetrahydrofolate interconversion"/>
    <property type="evidence" value="ECO:0007669"/>
    <property type="project" value="UniProtKB-UniPathway"/>
</dbReference>
<dbReference type="GO" id="GO:0005829">
    <property type="term" value="C:cytosol"/>
    <property type="evidence" value="ECO:0007669"/>
    <property type="project" value="TreeGrafter"/>
</dbReference>
<dbReference type="Pfam" id="PF02882">
    <property type="entry name" value="THF_DHG_CYH_C"/>
    <property type="match status" value="1"/>
</dbReference>
<dbReference type="EC" id="1.5.1.5" evidence="8"/>
<evidence type="ECO:0000256" key="8">
    <source>
        <dbReference type="ARBA" id="ARBA00012859"/>
    </source>
</evidence>
<evidence type="ECO:0000256" key="3">
    <source>
        <dbReference type="ARBA" id="ARBA00005559"/>
    </source>
</evidence>
<comment type="subcellular location">
    <subcellularLocation>
        <location evidence="1">Cytoplasm</location>
    </subcellularLocation>
</comment>
<evidence type="ECO:0000256" key="5">
    <source>
        <dbReference type="ARBA" id="ARBA00011738"/>
    </source>
</evidence>
<protein>
    <recommendedName>
        <fullName evidence="9">C-1-tetrahydrofolate synthase, cytoplasmic</fullName>
        <ecNumber evidence="8">1.5.1.5</ecNumber>
        <ecNumber evidence="7">3.5.4.9</ecNumber>
        <ecNumber evidence="6">6.3.4.3</ecNumber>
    </recommendedName>
</protein>
<keyword evidence="10" id="KW-0963">Cytoplasm</keyword>
<evidence type="ECO:0000256" key="13">
    <source>
        <dbReference type="ARBA" id="ARBA00022741"/>
    </source>
</evidence>
<dbReference type="InterPro" id="IPR020867">
    <property type="entry name" value="THF_DH/CycHdrlase_CS"/>
</dbReference>